<reference evidence="3" key="2">
    <citation type="journal article" date="2013" name="PLoS Genet.">
        <title>Comparative genome structure, secondary metabolite, and effector coding capacity across Cochliobolus pathogens.</title>
        <authorList>
            <person name="Condon B.J."/>
            <person name="Leng Y."/>
            <person name="Wu D."/>
            <person name="Bushley K.E."/>
            <person name="Ohm R.A."/>
            <person name="Otillar R."/>
            <person name="Martin J."/>
            <person name="Schackwitz W."/>
            <person name="Grimwood J."/>
            <person name="MohdZainudin N."/>
            <person name="Xue C."/>
            <person name="Wang R."/>
            <person name="Manning V.A."/>
            <person name="Dhillon B."/>
            <person name="Tu Z.J."/>
            <person name="Steffenson B.J."/>
            <person name="Salamov A."/>
            <person name="Sun H."/>
            <person name="Lowry S."/>
            <person name="LaButti K."/>
            <person name="Han J."/>
            <person name="Copeland A."/>
            <person name="Lindquist E."/>
            <person name="Barry K."/>
            <person name="Schmutz J."/>
            <person name="Baker S.E."/>
            <person name="Ciuffetti L.M."/>
            <person name="Grigoriev I.V."/>
            <person name="Zhong S."/>
            <person name="Turgeon B.G."/>
        </authorList>
    </citation>
    <scope>NUCLEOTIDE SEQUENCE [LARGE SCALE GENOMIC DNA]</scope>
    <source>
        <strain evidence="3">C5 / ATCC 48332 / race O</strain>
    </source>
</reference>
<proteinExistence type="predicted"/>
<protein>
    <submittedName>
        <fullName evidence="2">Uncharacterized protein</fullName>
    </submittedName>
</protein>
<dbReference type="EMBL" id="KB445584">
    <property type="protein sequence ID" value="EMD86732.1"/>
    <property type="molecule type" value="Genomic_DNA"/>
</dbReference>
<sequence length="211" mass="24392">MANRKYKNPSQAREARKVCNREAQRRYREKLKMKRMTSYASPSDSTAREETEEEPPSSVDAPGANAQEDSTDMENISNQRREPDPFSTSLTPLERVARIEQDIDRLLISVEDPNVEKSLQGPIARVNPRFKGLVSRVYQGQQPAVQQKPSIVPKIQYHPHASTSGWSETYGVSEDTIRSLISHMYEYRVWQERREIVQLCEQLEKAKNRMI</sequence>
<feature type="compositionally biased region" description="Basic and acidic residues" evidence="1">
    <location>
        <begin position="13"/>
        <end position="26"/>
    </location>
</feature>
<keyword evidence="3" id="KW-1185">Reference proteome</keyword>
<evidence type="ECO:0000313" key="2">
    <source>
        <dbReference type="EMBL" id="EMD86732.1"/>
    </source>
</evidence>
<dbReference type="HOGENOM" id="CLU_1304750_0_0_1"/>
<dbReference type="Proteomes" id="UP000016936">
    <property type="component" value="Unassembled WGS sequence"/>
</dbReference>
<dbReference type="OrthoDB" id="3694496at2759"/>
<evidence type="ECO:0000313" key="3">
    <source>
        <dbReference type="Proteomes" id="UP000016936"/>
    </source>
</evidence>
<reference evidence="2 3" key="1">
    <citation type="journal article" date="2012" name="PLoS Pathog.">
        <title>Diverse lifestyles and strategies of plant pathogenesis encoded in the genomes of eighteen Dothideomycetes fungi.</title>
        <authorList>
            <person name="Ohm R.A."/>
            <person name="Feau N."/>
            <person name="Henrissat B."/>
            <person name="Schoch C.L."/>
            <person name="Horwitz B.A."/>
            <person name="Barry K.W."/>
            <person name="Condon B.J."/>
            <person name="Copeland A.C."/>
            <person name="Dhillon B."/>
            <person name="Glaser F."/>
            <person name="Hesse C.N."/>
            <person name="Kosti I."/>
            <person name="LaButti K."/>
            <person name="Lindquist E.A."/>
            <person name="Lucas S."/>
            <person name="Salamov A.A."/>
            <person name="Bradshaw R.E."/>
            <person name="Ciuffetti L."/>
            <person name="Hamelin R.C."/>
            <person name="Kema G.H.J."/>
            <person name="Lawrence C."/>
            <person name="Scott J.A."/>
            <person name="Spatafora J.W."/>
            <person name="Turgeon B.G."/>
            <person name="de Wit P.J.G.M."/>
            <person name="Zhong S."/>
            <person name="Goodwin S.B."/>
            <person name="Grigoriev I.V."/>
        </authorList>
    </citation>
    <scope>NUCLEOTIDE SEQUENCE [LARGE SCALE GENOMIC DNA]</scope>
    <source>
        <strain evidence="3">C5 / ATCC 48332 / race O</strain>
    </source>
</reference>
<evidence type="ECO:0000256" key="1">
    <source>
        <dbReference type="SAM" id="MobiDB-lite"/>
    </source>
</evidence>
<dbReference type="AlphaFoldDB" id="M2UFM3"/>
<feature type="region of interest" description="Disordered" evidence="1">
    <location>
        <begin position="1"/>
        <end position="93"/>
    </location>
</feature>
<organism evidence="2 3">
    <name type="scientific">Cochliobolus heterostrophus (strain C5 / ATCC 48332 / race O)</name>
    <name type="common">Southern corn leaf blight fungus</name>
    <name type="synonym">Bipolaris maydis</name>
    <dbReference type="NCBI Taxonomy" id="701091"/>
    <lineage>
        <taxon>Eukaryota</taxon>
        <taxon>Fungi</taxon>
        <taxon>Dikarya</taxon>
        <taxon>Ascomycota</taxon>
        <taxon>Pezizomycotina</taxon>
        <taxon>Dothideomycetes</taxon>
        <taxon>Pleosporomycetidae</taxon>
        <taxon>Pleosporales</taxon>
        <taxon>Pleosporineae</taxon>
        <taxon>Pleosporaceae</taxon>
        <taxon>Bipolaris</taxon>
    </lineage>
</organism>
<name>M2UFM3_COCH5</name>
<gene>
    <name evidence="2" type="ORF">COCHEDRAFT_1115376</name>
</gene>
<accession>M2UFM3</accession>